<dbReference type="EMBL" id="BEYU01000047">
    <property type="protein sequence ID" value="GBG28727.1"/>
    <property type="molecule type" value="Genomic_DNA"/>
</dbReference>
<gene>
    <name evidence="1" type="ORF">FCC1311_049482</name>
</gene>
<evidence type="ECO:0000313" key="2">
    <source>
        <dbReference type="Proteomes" id="UP000241890"/>
    </source>
</evidence>
<accession>A0A2R5GCM0</accession>
<dbReference type="InParanoid" id="A0A2R5GCM0"/>
<reference evidence="1 2" key="1">
    <citation type="submission" date="2017-12" db="EMBL/GenBank/DDBJ databases">
        <title>Sequencing, de novo assembly and annotation of complete genome of a new Thraustochytrid species, strain FCC1311.</title>
        <authorList>
            <person name="Sedici K."/>
            <person name="Godart F."/>
            <person name="Aiese Cigliano R."/>
            <person name="Sanseverino W."/>
            <person name="Barakat M."/>
            <person name="Ortet P."/>
            <person name="Marechal E."/>
            <person name="Cagnac O."/>
            <person name="Amato A."/>
        </authorList>
    </citation>
    <scope>NUCLEOTIDE SEQUENCE [LARGE SCALE GENOMIC DNA]</scope>
</reference>
<proteinExistence type="predicted"/>
<evidence type="ECO:0000313" key="1">
    <source>
        <dbReference type="EMBL" id="GBG28727.1"/>
    </source>
</evidence>
<dbReference type="Proteomes" id="UP000241890">
    <property type="component" value="Unassembled WGS sequence"/>
</dbReference>
<sequence>MKRTQITIRRKGECEKAVEDVQDLLTATPTSLANHFTLFTEALLYKQVVQEIFADFIGPRCSVWNR</sequence>
<protein>
    <submittedName>
        <fullName evidence="1">Uncharacterized protein</fullName>
    </submittedName>
</protein>
<name>A0A2R5GCM0_9STRA</name>
<keyword evidence="2" id="KW-1185">Reference proteome</keyword>
<organism evidence="1 2">
    <name type="scientific">Hondaea fermentalgiana</name>
    <dbReference type="NCBI Taxonomy" id="2315210"/>
    <lineage>
        <taxon>Eukaryota</taxon>
        <taxon>Sar</taxon>
        <taxon>Stramenopiles</taxon>
        <taxon>Bigyra</taxon>
        <taxon>Labyrinthulomycetes</taxon>
        <taxon>Thraustochytrida</taxon>
        <taxon>Thraustochytriidae</taxon>
        <taxon>Hondaea</taxon>
    </lineage>
</organism>
<comment type="caution">
    <text evidence="1">The sequence shown here is derived from an EMBL/GenBank/DDBJ whole genome shotgun (WGS) entry which is preliminary data.</text>
</comment>
<dbReference type="AlphaFoldDB" id="A0A2R5GCM0"/>